<protein>
    <recommendedName>
        <fullName evidence="3">protein-L-isoaspartate(D-aspartate) O-methyltransferase</fullName>
        <ecNumber evidence="3">2.1.1.77</ecNumber>
    </recommendedName>
</protein>
<feature type="domain" description="SGNH hydrolase-type esterase" evidence="8">
    <location>
        <begin position="202"/>
        <end position="316"/>
    </location>
</feature>
<dbReference type="InterPro" id="IPR000682">
    <property type="entry name" value="PCMT"/>
</dbReference>
<dbReference type="PANTHER" id="PTHR11579">
    <property type="entry name" value="PROTEIN-L-ISOASPARTATE O-METHYLTRANSFERASE"/>
    <property type="match status" value="1"/>
</dbReference>
<dbReference type="InterPro" id="IPR036514">
    <property type="entry name" value="SGNH_hydro_sf"/>
</dbReference>
<dbReference type="Gene3D" id="3.40.50.1110">
    <property type="entry name" value="SGNH hydrolase"/>
    <property type="match status" value="1"/>
</dbReference>
<dbReference type="NCBIfam" id="NF001453">
    <property type="entry name" value="PRK00312.1"/>
    <property type="match status" value="1"/>
</dbReference>
<dbReference type="EMBL" id="CAJPEV010005862">
    <property type="protein sequence ID" value="CAG0903603.1"/>
    <property type="molecule type" value="Genomic_DNA"/>
</dbReference>
<evidence type="ECO:0000256" key="2">
    <source>
        <dbReference type="ARBA" id="ARBA00005369"/>
    </source>
</evidence>
<keyword evidence="10" id="KW-1185">Reference proteome</keyword>
<evidence type="ECO:0000259" key="8">
    <source>
        <dbReference type="Pfam" id="PF13472"/>
    </source>
</evidence>
<feature type="non-terminal residue" evidence="9">
    <location>
        <position position="319"/>
    </location>
</feature>
<evidence type="ECO:0000256" key="4">
    <source>
        <dbReference type="ARBA" id="ARBA00022490"/>
    </source>
</evidence>
<keyword evidence="5" id="KW-0489">Methyltransferase</keyword>
<keyword evidence="6" id="KW-0808">Transferase</keyword>
<feature type="non-terminal residue" evidence="9">
    <location>
        <position position="1"/>
    </location>
</feature>
<evidence type="ECO:0000256" key="7">
    <source>
        <dbReference type="ARBA" id="ARBA00022691"/>
    </source>
</evidence>
<dbReference type="Proteomes" id="UP000677054">
    <property type="component" value="Unassembled WGS sequence"/>
</dbReference>
<keyword evidence="4" id="KW-0963">Cytoplasm</keyword>
<dbReference type="SUPFAM" id="SSF52266">
    <property type="entry name" value="SGNH hydrolase"/>
    <property type="match status" value="1"/>
</dbReference>
<dbReference type="SUPFAM" id="SSF53335">
    <property type="entry name" value="S-adenosyl-L-methionine-dependent methyltransferases"/>
    <property type="match status" value="1"/>
</dbReference>
<evidence type="ECO:0000256" key="5">
    <source>
        <dbReference type="ARBA" id="ARBA00022603"/>
    </source>
</evidence>
<comment type="subcellular location">
    <subcellularLocation>
        <location evidence="1">Cytoplasm</location>
    </subcellularLocation>
</comment>
<dbReference type="AlphaFoldDB" id="A0A7R9AG92"/>
<reference evidence="9" key="1">
    <citation type="submission" date="2020-11" db="EMBL/GenBank/DDBJ databases">
        <authorList>
            <person name="Tran Van P."/>
        </authorList>
    </citation>
    <scope>NUCLEOTIDE SEQUENCE</scope>
</reference>
<dbReference type="FunFam" id="3.40.50.150:FF:000010">
    <property type="entry name" value="Protein-L-isoaspartate O-methyltransferase"/>
    <property type="match status" value="1"/>
</dbReference>
<keyword evidence="7" id="KW-0949">S-adenosyl-L-methionine</keyword>
<sequence>TYRHRGLRRQLIDSLREKGIHQEDILAAFNAIPRHFFLDKAFEEWAYQDKAFPIGYDQTISQPYTVAYQTALLKVEPKDKVLEIGTGSGYQAAVLAYLGAKVFTLERQEALYEKSRQLLAKLGFANVRVVWKDGYEGLEDQAPFDKILVTAGATEKPQVLLNQLKIGGYMVIPIGNAKVQQMYRITRLSEIDFEDEIFDDFERVDWILKQSVDIFVLELGGNDALRGIKPEESYKNLQSIIDKVRTKYPQAKIILAGMQAPPNMGVAFTKAFREIYPKLAKENNIALIPFLLEGVGGISKLNLPDGIHPTPQGHKIVAE</sequence>
<dbReference type="NCBIfam" id="TIGR00080">
    <property type="entry name" value="pimt"/>
    <property type="match status" value="1"/>
</dbReference>
<organism evidence="9">
    <name type="scientific">Darwinula stevensoni</name>
    <dbReference type="NCBI Taxonomy" id="69355"/>
    <lineage>
        <taxon>Eukaryota</taxon>
        <taxon>Metazoa</taxon>
        <taxon>Ecdysozoa</taxon>
        <taxon>Arthropoda</taxon>
        <taxon>Crustacea</taxon>
        <taxon>Oligostraca</taxon>
        <taxon>Ostracoda</taxon>
        <taxon>Podocopa</taxon>
        <taxon>Podocopida</taxon>
        <taxon>Darwinulocopina</taxon>
        <taxon>Darwinuloidea</taxon>
        <taxon>Darwinulidae</taxon>
        <taxon>Darwinula</taxon>
    </lineage>
</organism>
<dbReference type="GO" id="GO:0005737">
    <property type="term" value="C:cytoplasm"/>
    <property type="evidence" value="ECO:0007669"/>
    <property type="project" value="UniProtKB-SubCell"/>
</dbReference>
<dbReference type="PANTHER" id="PTHR11579:SF0">
    <property type="entry name" value="PROTEIN-L-ISOASPARTATE(D-ASPARTATE) O-METHYLTRANSFERASE"/>
    <property type="match status" value="1"/>
</dbReference>
<dbReference type="InterPro" id="IPR013830">
    <property type="entry name" value="SGNH_hydro"/>
</dbReference>
<accession>A0A7R9AG92</accession>
<proteinExistence type="inferred from homology"/>
<evidence type="ECO:0000313" key="9">
    <source>
        <dbReference type="EMBL" id="CAD7253449.1"/>
    </source>
</evidence>
<dbReference type="GO" id="GO:0032259">
    <property type="term" value="P:methylation"/>
    <property type="evidence" value="ECO:0007669"/>
    <property type="project" value="UniProtKB-KW"/>
</dbReference>
<name>A0A7R9AG92_9CRUS</name>
<dbReference type="Pfam" id="PF13472">
    <property type="entry name" value="Lipase_GDSL_2"/>
    <property type="match status" value="1"/>
</dbReference>
<evidence type="ECO:0000256" key="3">
    <source>
        <dbReference type="ARBA" id="ARBA00011890"/>
    </source>
</evidence>
<dbReference type="EC" id="2.1.1.77" evidence="3"/>
<evidence type="ECO:0000256" key="6">
    <source>
        <dbReference type="ARBA" id="ARBA00022679"/>
    </source>
</evidence>
<dbReference type="CDD" id="cd02440">
    <property type="entry name" value="AdoMet_MTases"/>
    <property type="match status" value="1"/>
</dbReference>
<dbReference type="InterPro" id="IPR029063">
    <property type="entry name" value="SAM-dependent_MTases_sf"/>
</dbReference>
<evidence type="ECO:0000313" key="10">
    <source>
        <dbReference type="Proteomes" id="UP000677054"/>
    </source>
</evidence>
<gene>
    <name evidence="9" type="ORF">DSTB1V02_LOCUS13199</name>
</gene>
<comment type="similarity">
    <text evidence="2">Belongs to the methyltransferase superfamily. L-isoaspartyl/D-aspartyl protein methyltransferase family.</text>
</comment>
<dbReference type="OrthoDB" id="73890at2759"/>
<dbReference type="Gene3D" id="3.40.50.150">
    <property type="entry name" value="Vaccinia Virus protein VP39"/>
    <property type="match status" value="1"/>
</dbReference>
<dbReference type="HAMAP" id="MF_00090">
    <property type="entry name" value="PIMT"/>
    <property type="match status" value="1"/>
</dbReference>
<evidence type="ECO:0000256" key="1">
    <source>
        <dbReference type="ARBA" id="ARBA00004496"/>
    </source>
</evidence>
<dbReference type="GO" id="GO:0004719">
    <property type="term" value="F:protein-L-isoaspartate (D-aspartate) O-methyltransferase activity"/>
    <property type="evidence" value="ECO:0007669"/>
    <property type="project" value="UniProtKB-EC"/>
</dbReference>
<dbReference type="Pfam" id="PF01135">
    <property type="entry name" value="PCMT"/>
    <property type="match status" value="1"/>
</dbReference>
<dbReference type="EMBL" id="LR905379">
    <property type="protein sequence ID" value="CAD7253449.1"/>
    <property type="molecule type" value="Genomic_DNA"/>
</dbReference>